<dbReference type="Proteomes" id="UP001063166">
    <property type="component" value="Unassembled WGS sequence"/>
</dbReference>
<keyword evidence="3" id="KW-1185">Reference proteome</keyword>
<sequence>MDSPPSSSFYADELRSVLQEQSFGIESFSIITTTPSQATASVKLLEGKNISIKLSSRGFLIEPDNPALDQEATFETIEALLQSVSREYMRKRHEALVNALEKLVSADSRNDDS</sequence>
<dbReference type="Gene3D" id="3.30.2280.10">
    <property type="entry name" value="Hypothetical protein (hspc210)"/>
    <property type="match status" value="1"/>
</dbReference>
<dbReference type="Pfam" id="PF05303">
    <property type="entry name" value="GSKIP_dom"/>
    <property type="match status" value="1"/>
</dbReference>
<reference evidence="2" key="1">
    <citation type="submission" date="2022-07" db="EMBL/GenBank/DDBJ databases">
        <title>The genome of Lyophyllum shimeji provides insight into the initial evolution of ectomycorrhizal fungal genome.</title>
        <authorList>
            <person name="Kobayashi Y."/>
            <person name="Shibata T."/>
            <person name="Hirakawa H."/>
            <person name="Shigenobu S."/>
            <person name="Nishiyama T."/>
            <person name="Yamada A."/>
            <person name="Hasebe M."/>
            <person name="Kawaguchi M."/>
        </authorList>
    </citation>
    <scope>NUCLEOTIDE SEQUENCE</scope>
    <source>
        <strain evidence="2">AT787</strain>
    </source>
</reference>
<evidence type="ECO:0000313" key="2">
    <source>
        <dbReference type="EMBL" id="GLB38410.1"/>
    </source>
</evidence>
<accession>A0A9P3UNY8</accession>
<evidence type="ECO:0000313" key="3">
    <source>
        <dbReference type="Proteomes" id="UP001063166"/>
    </source>
</evidence>
<feature type="domain" description="GSKIP" evidence="1">
    <location>
        <begin position="12"/>
        <end position="103"/>
    </location>
</feature>
<comment type="caution">
    <text evidence="2">The sequence shown here is derived from an EMBL/GenBank/DDBJ whole genome shotgun (WGS) entry which is preliminary data.</text>
</comment>
<dbReference type="OrthoDB" id="5804279at2759"/>
<name>A0A9P3UNY8_LYOSH</name>
<evidence type="ECO:0000259" key="1">
    <source>
        <dbReference type="Pfam" id="PF05303"/>
    </source>
</evidence>
<dbReference type="SUPFAM" id="SSF103107">
    <property type="entry name" value="Hypothetical protein c14orf129, hspc210"/>
    <property type="match status" value="1"/>
</dbReference>
<dbReference type="AlphaFoldDB" id="A0A9P3UNY8"/>
<organism evidence="2 3">
    <name type="scientific">Lyophyllum shimeji</name>
    <name type="common">Hon-shimeji</name>
    <name type="synonym">Tricholoma shimeji</name>
    <dbReference type="NCBI Taxonomy" id="47721"/>
    <lineage>
        <taxon>Eukaryota</taxon>
        <taxon>Fungi</taxon>
        <taxon>Dikarya</taxon>
        <taxon>Basidiomycota</taxon>
        <taxon>Agaricomycotina</taxon>
        <taxon>Agaricomycetes</taxon>
        <taxon>Agaricomycetidae</taxon>
        <taxon>Agaricales</taxon>
        <taxon>Tricholomatineae</taxon>
        <taxon>Lyophyllaceae</taxon>
        <taxon>Lyophyllum</taxon>
    </lineage>
</organism>
<dbReference type="InterPro" id="IPR023231">
    <property type="entry name" value="GSKIP_dom_sf"/>
</dbReference>
<dbReference type="InterPro" id="IPR007967">
    <property type="entry name" value="GSKIP_dom"/>
</dbReference>
<protein>
    <recommendedName>
        <fullName evidence="1">GSKIP domain-containing protein</fullName>
    </recommendedName>
</protein>
<proteinExistence type="predicted"/>
<gene>
    <name evidence="2" type="ORF">LshimejAT787_0502750</name>
</gene>
<dbReference type="EMBL" id="BRPK01000005">
    <property type="protein sequence ID" value="GLB38410.1"/>
    <property type="molecule type" value="Genomic_DNA"/>
</dbReference>